<reference evidence="1" key="1">
    <citation type="journal article" date="2015" name="Nature">
        <title>Complex archaea that bridge the gap between prokaryotes and eukaryotes.</title>
        <authorList>
            <person name="Spang A."/>
            <person name="Saw J.H."/>
            <person name="Jorgensen S.L."/>
            <person name="Zaremba-Niedzwiedzka K."/>
            <person name="Martijn J."/>
            <person name="Lind A.E."/>
            <person name="van Eijk R."/>
            <person name="Schleper C."/>
            <person name="Guy L."/>
            <person name="Ettema T.J."/>
        </authorList>
    </citation>
    <scope>NUCLEOTIDE SEQUENCE</scope>
</reference>
<protein>
    <recommendedName>
        <fullName evidence="2">CN hydrolase domain-containing protein</fullName>
    </recommendedName>
</protein>
<sequence>MPSRDKGKTEIYNDDTLKKMSEVRIGHKLTEEIKKKISKGMIETRKNLFWSTKKIIKEKIIKTIEIAEKHNAEFICFPELSFDEEFLNEMKAHKEIIIICGSFYDSNNFNTCYVIIEGKEYPVFKITPAPIVETPIMEGQGMVSGDQPVIFGESNGNFRFSVLICMDYYTERLGIFNTEYEDIIGVDLIFIPSYKDNSQRFQKCADSDCENYLTDFIKTCHAKETCFVFGRYHKDLKNILIEKGLREKDRYDYKIFQATGENLIIFELSREKLQTPIPIKSIPRFRLIKKLKYDEGDWK</sequence>
<dbReference type="EMBL" id="LAZR01002697">
    <property type="protein sequence ID" value="KKN26752.1"/>
    <property type="molecule type" value="Genomic_DNA"/>
</dbReference>
<evidence type="ECO:0000313" key="1">
    <source>
        <dbReference type="EMBL" id="KKN26752.1"/>
    </source>
</evidence>
<comment type="caution">
    <text evidence="1">The sequence shown here is derived from an EMBL/GenBank/DDBJ whole genome shotgun (WGS) entry which is preliminary data.</text>
</comment>
<dbReference type="Gene3D" id="3.60.110.10">
    <property type="entry name" value="Carbon-nitrogen hydrolase"/>
    <property type="match status" value="1"/>
</dbReference>
<name>A0A0F9PQ48_9ZZZZ</name>
<dbReference type="InterPro" id="IPR036526">
    <property type="entry name" value="C-N_Hydrolase_sf"/>
</dbReference>
<organism evidence="1">
    <name type="scientific">marine sediment metagenome</name>
    <dbReference type="NCBI Taxonomy" id="412755"/>
    <lineage>
        <taxon>unclassified sequences</taxon>
        <taxon>metagenomes</taxon>
        <taxon>ecological metagenomes</taxon>
    </lineage>
</organism>
<gene>
    <name evidence="1" type="ORF">LCGC14_0871600</name>
</gene>
<dbReference type="AlphaFoldDB" id="A0A0F9PQ48"/>
<evidence type="ECO:0008006" key="2">
    <source>
        <dbReference type="Google" id="ProtNLM"/>
    </source>
</evidence>
<dbReference type="SUPFAM" id="SSF56317">
    <property type="entry name" value="Carbon-nitrogen hydrolase"/>
    <property type="match status" value="1"/>
</dbReference>
<accession>A0A0F9PQ48</accession>
<proteinExistence type="predicted"/>